<protein>
    <submittedName>
        <fullName evidence="1">Uncharacterized protein</fullName>
    </submittedName>
</protein>
<dbReference type="EMBL" id="CP134187">
    <property type="protein sequence ID" value="WPB02086.1"/>
    <property type="molecule type" value="Genomic_DNA"/>
</dbReference>
<accession>A0ABZ0NRB9</accession>
<proteinExistence type="predicted"/>
<evidence type="ECO:0000313" key="2">
    <source>
        <dbReference type="Proteomes" id="UP001302367"/>
    </source>
</evidence>
<dbReference type="Proteomes" id="UP001302367">
    <property type="component" value="Chromosome 4"/>
</dbReference>
<organism evidence="1 2">
    <name type="scientific">Cercospora beticola</name>
    <name type="common">Sugarbeet leaf spot fungus</name>
    <dbReference type="NCBI Taxonomy" id="122368"/>
    <lineage>
        <taxon>Eukaryota</taxon>
        <taxon>Fungi</taxon>
        <taxon>Dikarya</taxon>
        <taxon>Ascomycota</taxon>
        <taxon>Pezizomycotina</taxon>
        <taxon>Dothideomycetes</taxon>
        <taxon>Dothideomycetidae</taxon>
        <taxon>Mycosphaerellales</taxon>
        <taxon>Mycosphaerellaceae</taxon>
        <taxon>Cercospora</taxon>
    </lineage>
</organism>
<dbReference type="GeneID" id="90644293"/>
<keyword evidence="2" id="KW-1185">Reference proteome</keyword>
<evidence type="ECO:0000313" key="1">
    <source>
        <dbReference type="EMBL" id="WPB02086.1"/>
    </source>
</evidence>
<gene>
    <name evidence="1" type="ORF">RHO25_006720</name>
</gene>
<name>A0ABZ0NRB9_CERBT</name>
<sequence>MRARSESTLAPLNSTILTLLITTSHNTVLVVHSPQDATDIRKAANFWLPSTIVAVPAMEEELRQRVAGLVVAWTGLSDDQFTVCQEPVMRGLLPYPLPPLNSQTDDQKLLSTIFFRVDLQMPIHRISDLRPAAELLANERDDDDGIEFELHRLTKREAKSIRAHDIGAMIPVRKLFGLTNR</sequence>
<dbReference type="RefSeq" id="XP_065458904.1">
    <property type="nucleotide sequence ID" value="XM_065602832.1"/>
</dbReference>
<reference evidence="1 2" key="1">
    <citation type="submission" date="2023-09" db="EMBL/GenBank/DDBJ databases">
        <title>Complete-Gapless Cercospora beticola genome.</title>
        <authorList>
            <person name="Wyatt N.A."/>
            <person name="Spanner R.E."/>
            <person name="Bolton M.D."/>
        </authorList>
    </citation>
    <scope>NUCLEOTIDE SEQUENCE [LARGE SCALE GENOMIC DNA]</scope>
    <source>
        <strain evidence="1">Cb09-40</strain>
    </source>
</reference>